<feature type="binding site" evidence="3">
    <location>
        <begin position="234"/>
        <end position="235"/>
    </location>
    <ligand>
        <name>phosphoenolpyruvate</name>
        <dbReference type="ChEBI" id="CHEBI:58702"/>
    </ligand>
</feature>
<dbReference type="Proteomes" id="UP000620224">
    <property type="component" value="Unassembled WGS sequence"/>
</dbReference>
<proteinExistence type="inferred from homology"/>
<sequence length="426" mass="46547">MSDNTALLLAEDEGAALSSDEMRRWRALPARQQPDWLDDPQLESVREHLSTRPALVTRDEVATLRALLAEVAQGRFQVLQAGDCAEDPAECAAGPVSRKADLLDELAEVMRSRSGRPVLRVGRIAGQFAKPRSRPVELVGGRELPVYRGHMVNRPEPDDRARRPVPSWMAACYDAAAVAVDALRLRGTGEAMGPYAHVWTSHEALVLDYELPLLRRDRDGRLLLTSTHWPWIGERTRQADGAHVRLLASVDNPVACKVGPSADTDDLVRLCSLLDPDRTPGRLTLIARMGADAVTERLPALVAAVRAAGHPVSWLSDPMHGNTVNAPGGMKTRHVDSIVREVVGFQDAVAAAGGVAGGLHLEATPYDVTECVADASRADGLDGAYTTLCDPRLNPWQALEVVSAWHDRDRRRTTTAHMTRGEEFRR</sequence>
<dbReference type="InterPro" id="IPR013785">
    <property type="entry name" value="Aldolase_TIM"/>
</dbReference>
<dbReference type="InterPro" id="IPR002480">
    <property type="entry name" value="DAHP_synth_2"/>
</dbReference>
<dbReference type="Gene3D" id="3.20.20.70">
    <property type="entry name" value="Aldolase class I"/>
    <property type="match status" value="1"/>
</dbReference>
<dbReference type="Pfam" id="PF01474">
    <property type="entry name" value="DAHP_synth_2"/>
    <property type="match status" value="2"/>
</dbReference>
<dbReference type="EC" id="2.5.1.54" evidence="4"/>
<dbReference type="PANTHER" id="PTHR21337">
    <property type="entry name" value="PHOSPHO-2-DEHYDRO-3-DEOXYHEPTONATE ALDOLASE 1, 2"/>
    <property type="match status" value="1"/>
</dbReference>
<protein>
    <recommendedName>
        <fullName evidence="4">Phospho-2-dehydro-3-deoxyheptonate aldolase</fullName>
        <ecNumber evidence="4">2.5.1.54</ecNumber>
    </recommendedName>
</protein>
<keyword evidence="4" id="KW-0057">Aromatic amino acid biosynthesis</keyword>
<dbReference type="AlphaFoldDB" id="A0A918J0Q2"/>
<feature type="binding site" evidence="3">
    <location>
        <position position="257"/>
    </location>
    <ligand>
        <name>phosphoenolpyruvate</name>
        <dbReference type="ChEBI" id="CHEBI:58702"/>
    </ligand>
</feature>
<comment type="cofactor">
    <cofactor evidence="3">
        <name>Mn(2+)</name>
        <dbReference type="ChEBI" id="CHEBI:29035"/>
    </cofactor>
    <cofactor evidence="3">
        <name>Co(2+)</name>
        <dbReference type="ChEBI" id="CHEBI:48828"/>
    </cofactor>
    <cofactor evidence="3">
        <name>Cd(2+)</name>
        <dbReference type="ChEBI" id="CHEBI:48775"/>
    </cofactor>
    <text evidence="3">Binds 1 divalent cation per subunit. The enzyme is active with manganese, cobalt or cadmium ions.</text>
</comment>
<dbReference type="GO" id="GO:0003849">
    <property type="term" value="F:3-deoxy-7-phosphoheptulonate synthase activity"/>
    <property type="evidence" value="ECO:0007669"/>
    <property type="project" value="UniProtKB-EC"/>
</dbReference>
<keyword evidence="2 4" id="KW-0808">Transferase</keyword>
<evidence type="ECO:0000256" key="4">
    <source>
        <dbReference type="RuleBase" id="RU363071"/>
    </source>
</evidence>
<dbReference type="EMBL" id="BMUE01000003">
    <property type="protein sequence ID" value="GGW41885.1"/>
    <property type="molecule type" value="Genomic_DNA"/>
</dbReference>
<comment type="pathway">
    <text evidence="4">Metabolic intermediate biosynthesis; chorismate biosynthesis; chorismate from D-erythrose 4-phosphate and phosphoenolpyruvate: step 1/7.</text>
</comment>
<keyword evidence="3" id="KW-0170">Cobalt</keyword>
<accession>A0A918J0Q2</accession>
<evidence type="ECO:0000313" key="6">
    <source>
        <dbReference type="Proteomes" id="UP000620224"/>
    </source>
</evidence>
<comment type="caution">
    <text evidence="5">The sequence shown here is derived from an EMBL/GenBank/DDBJ whole genome shotgun (WGS) entry which is preliminary data.</text>
</comment>
<comment type="catalytic activity">
    <reaction evidence="4">
        <text>D-erythrose 4-phosphate + phosphoenolpyruvate + H2O = 7-phospho-2-dehydro-3-deoxy-D-arabino-heptonate + phosphate</text>
        <dbReference type="Rhea" id="RHEA:14717"/>
        <dbReference type="ChEBI" id="CHEBI:15377"/>
        <dbReference type="ChEBI" id="CHEBI:16897"/>
        <dbReference type="ChEBI" id="CHEBI:43474"/>
        <dbReference type="ChEBI" id="CHEBI:58394"/>
        <dbReference type="ChEBI" id="CHEBI:58702"/>
        <dbReference type="EC" id="2.5.1.54"/>
    </reaction>
</comment>
<feature type="binding site" evidence="3">
    <location>
        <position position="362"/>
    </location>
    <ligand>
        <name>Mn(2+)</name>
        <dbReference type="ChEBI" id="CHEBI:29035"/>
    </ligand>
</feature>
<feature type="binding site" evidence="3">
    <location>
        <position position="390"/>
    </location>
    <ligand>
        <name>Mn(2+)</name>
        <dbReference type="ChEBI" id="CHEBI:29035"/>
    </ligand>
</feature>
<dbReference type="GO" id="GO:0008652">
    <property type="term" value="P:amino acid biosynthetic process"/>
    <property type="evidence" value="ECO:0007669"/>
    <property type="project" value="UniProtKB-KW"/>
</dbReference>
<keyword evidence="3" id="KW-0104">Cadmium</keyword>
<feature type="binding site" evidence="3">
    <location>
        <position position="84"/>
    </location>
    <ligand>
        <name>Mn(2+)</name>
        <dbReference type="ChEBI" id="CHEBI:29035"/>
    </ligand>
</feature>
<gene>
    <name evidence="5" type="ORF">GCM10010503_17680</name>
</gene>
<evidence type="ECO:0000256" key="2">
    <source>
        <dbReference type="ARBA" id="ARBA00022679"/>
    </source>
</evidence>
<keyword evidence="3" id="KW-0464">Manganese</keyword>
<evidence type="ECO:0000256" key="1">
    <source>
        <dbReference type="ARBA" id="ARBA00008911"/>
    </source>
</evidence>
<dbReference type="GO" id="GO:0009073">
    <property type="term" value="P:aromatic amino acid family biosynthetic process"/>
    <property type="evidence" value="ECO:0007669"/>
    <property type="project" value="UniProtKB-KW"/>
</dbReference>
<feature type="binding site" evidence="3">
    <location>
        <position position="288"/>
    </location>
    <ligand>
        <name>phosphoenolpyruvate</name>
        <dbReference type="ChEBI" id="CHEBI:58702"/>
    </ligand>
</feature>
<keyword evidence="6" id="KW-1185">Reference proteome</keyword>
<feature type="binding site" evidence="3">
    <location>
        <position position="320"/>
    </location>
    <ligand>
        <name>Mn(2+)</name>
        <dbReference type="ChEBI" id="CHEBI:29035"/>
    </ligand>
</feature>
<organism evidence="5 6">
    <name type="scientific">Streptomyces lucensis JCM 4490</name>
    <dbReference type="NCBI Taxonomy" id="1306176"/>
    <lineage>
        <taxon>Bacteria</taxon>
        <taxon>Bacillati</taxon>
        <taxon>Actinomycetota</taxon>
        <taxon>Actinomycetes</taxon>
        <taxon>Kitasatosporales</taxon>
        <taxon>Streptomycetaceae</taxon>
        <taxon>Streptomyces</taxon>
    </lineage>
</organism>
<keyword evidence="4" id="KW-0028">Amino-acid biosynthesis</keyword>
<dbReference type="PANTHER" id="PTHR21337:SF0">
    <property type="entry name" value="PHOSPHO-2-DEHYDRO-3-DEOXYHEPTONATE ALDOLASE"/>
    <property type="match status" value="1"/>
</dbReference>
<feature type="binding site" evidence="3">
    <location>
        <position position="123"/>
    </location>
    <ligand>
        <name>phosphoenolpyruvate</name>
        <dbReference type="ChEBI" id="CHEBI:58702"/>
    </ligand>
</feature>
<evidence type="ECO:0000313" key="5">
    <source>
        <dbReference type="EMBL" id="GGW41885.1"/>
    </source>
</evidence>
<dbReference type="SUPFAM" id="SSF51569">
    <property type="entry name" value="Aldolase"/>
    <property type="match status" value="1"/>
</dbReference>
<name>A0A918J0Q2_9ACTN</name>
<comment type="similarity">
    <text evidence="1 4">Belongs to the class-II DAHP synthase family.</text>
</comment>
<evidence type="ECO:0000256" key="3">
    <source>
        <dbReference type="PIRSR" id="PIRSR602480-1"/>
    </source>
</evidence>
<reference evidence="5" key="1">
    <citation type="journal article" date="2014" name="Int. J. Syst. Evol. Microbiol.">
        <title>Complete genome sequence of Corynebacterium casei LMG S-19264T (=DSM 44701T), isolated from a smear-ripened cheese.</title>
        <authorList>
            <consortium name="US DOE Joint Genome Institute (JGI-PGF)"/>
            <person name="Walter F."/>
            <person name="Albersmeier A."/>
            <person name="Kalinowski J."/>
            <person name="Ruckert C."/>
        </authorList>
    </citation>
    <scope>NUCLEOTIDE SEQUENCE</scope>
    <source>
        <strain evidence="5">JCM 4490</strain>
    </source>
</reference>
<reference evidence="5" key="2">
    <citation type="submission" date="2020-09" db="EMBL/GenBank/DDBJ databases">
        <authorList>
            <person name="Sun Q."/>
            <person name="Ohkuma M."/>
        </authorList>
    </citation>
    <scope>NUCLEOTIDE SEQUENCE</scope>
    <source>
        <strain evidence="5">JCM 4490</strain>
    </source>
</reference>